<dbReference type="OrthoDB" id="9772976at2"/>
<protein>
    <submittedName>
        <fullName evidence="1">Biotin carboxylase</fullName>
    </submittedName>
</protein>
<keyword evidence="2" id="KW-1185">Reference proteome</keyword>
<dbReference type="SUPFAM" id="SSF52540">
    <property type="entry name" value="P-loop containing nucleoside triphosphate hydrolases"/>
    <property type="match status" value="1"/>
</dbReference>
<dbReference type="Gene3D" id="3.40.50.300">
    <property type="entry name" value="P-loop containing nucleotide triphosphate hydrolases"/>
    <property type="match status" value="1"/>
</dbReference>
<dbReference type="InterPro" id="IPR021228">
    <property type="entry name" value="BrxD"/>
</dbReference>
<sequence>MSQMKIPKRISTALIHSLSAGVVPRIGLEYIAVGRKDEIESLLADLENVAEGGASFRLVVGRYGSGKSFLMQIIRNYAMERDFVVADTDLSPERRLVGAKGQGLSTYRDLITNMSTKTRPDGGALASILERWISGIQMQVVKDTGLRPNDNGFGEAVEVKILEVVNSIEGMVHGFDFANVVITYWNGYRQGDDAKKSAALRWLRGEFATKTEARTFMNVQMIIDDESWYDYIKLMASFVSHIGYKGLVIFIDEGVNLYKITNSVSRQSNYEKLLTMFNDTMQGKAQNLGIILGGTPQFVEDQRRGLYCYEALRTRFSESRFTKDGFRDLTGPIIRLQTLTHEEIFVLLNRLLEVHKNHYGYEPAISSNDIIEFMQAVAGRMGADELLTPREVVRDFISILNILHQNPDISFGHVLHGPDFQIKSADKDPDQIDESEFAEFTL</sequence>
<dbReference type="AlphaFoldDB" id="A0A7G6E074"/>
<reference evidence="1 2" key="1">
    <citation type="journal article" date="2019" name="Front. Microbiol.">
        <title>Thermoanaerosceptrum fracticalcis gen. nov. sp. nov., a Novel Fumarate-Fermenting Microorganism From a Deep Fractured Carbonate Aquifer of the US Great Basin.</title>
        <authorList>
            <person name="Hamilton-Brehm S.D."/>
            <person name="Stewart L.E."/>
            <person name="Zavarin M."/>
            <person name="Caldwell M."/>
            <person name="Lawson P.A."/>
            <person name="Onstott T.C."/>
            <person name="Grzymski J."/>
            <person name="Neveux I."/>
            <person name="Lollar B.S."/>
            <person name="Russell C.E."/>
            <person name="Moser D.P."/>
        </authorList>
    </citation>
    <scope>NUCLEOTIDE SEQUENCE [LARGE SCALE GENOMIC DNA]</scope>
    <source>
        <strain evidence="1 2">DRI-13</strain>
    </source>
</reference>
<dbReference type="Pfam" id="PF10923">
    <property type="entry name" value="BrxC_BrxD"/>
    <property type="match status" value="1"/>
</dbReference>
<name>A0A7G6E074_THEFR</name>
<dbReference type="KEGG" id="tfr:BR63_03585"/>
<gene>
    <name evidence="1" type="ORF">BR63_03585</name>
</gene>
<dbReference type="EMBL" id="CP045798">
    <property type="protein sequence ID" value="QNB45478.1"/>
    <property type="molecule type" value="Genomic_DNA"/>
</dbReference>
<evidence type="ECO:0000313" key="1">
    <source>
        <dbReference type="EMBL" id="QNB45478.1"/>
    </source>
</evidence>
<accession>A0A7G6E074</accession>
<organism evidence="1 2">
    <name type="scientific">Thermanaerosceptrum fracticalcis</name>
    <dbReference type="NCBI Taxonomy" id="1712410"/>
    <lineage>
        <taxon>Bacteria</taxon>
        <taxon>Bacillati</taxon>
        <taxon>Bacillota</taxon>
        <taxon>Clostridia</taxon>
        <taxon>Eubacteriales</taxon>
        <taxon>Peptococcaceae</taxon>
        <taxon>Thermanaerosceptrum</taxon>
    </lineage>
</organism>
<dbReference type="RefSeq" id="WP_034424801.1">
    <property type="nucleotide sequence ID" value="NZ_CP045798.1"/>
</dbReference>
<dbReference type="InterPro" id="IPR027417">
    <property type="entry name" value="P-loop_NTPase"/>
</dbReference>
<dbReference type="Proteomes" id="UP000515847">
    <property type="component" value="Chromosome"/>
</dbReference>
<proteinExistence type="predicted"/>
<evidence type="ECO:0000313" key="2">
    <source>
        <dbReference type="Proteomes" id="UP000515847"/>
    </source>
</evidence>